<gene>
    <name evidence="1" type="ORF">CCE28_09375</name>
</gene>
<protein>
    <submittedName>
        <fullName evidence="1">Uncharacterized protein</fullName>
    </submittedName>
</protein>
<comment type="caution">
    <text evidence="1">The sequence shown here is derived from an EMBL/GenBank/DDBJ whole genome shotgun (WGS) entry which is preliminary data.</text>
</comment>
<evidence type="ECO:0000313" key="1">
    <source>
        <dbReference type="EMBL" id="PAB59420.1"/>
    </source>
</evidence>
<dbReference type="Proteomes" id="UP000216024">
    <property type="component" value="Unassembled WGS sequence"/>
</dbReference>
<dbReference type="EMBL" id="NIBG01000007">
    <property type="protein sequence ID" value="PAB59420.1"/>
    <property type="molecule type" value="Genomic_DNA"/>
</dbReference>
<reference evidence="1 2" key="1">
    <citation type="submission" date="2017-06" db="EMBL/GenBank/DDBJ databases">
        <title>Draft genome sequence of anaerobic fermentative bacterium Anaeromicrobium sediminis DY2726D isolated from West Pacific Ocean sediments.</title>
        <authorList>
            <person name="Zeng X."/>
        </authorList>
    </citation>
    <scope>NUCLEOTIDE SEQUENCE [LARGE SCALE GENOMIC DNA]</scope>
    <source>
        <strain evidence="1 2">DY2726D</strain>
    </source>
</reference>
<keyword evidence="2" id="KW-1185">Reference proteome</keyword>
<dbReference type="AlphaFoldDB" id="A0A267MKW4"/>
<proteinExistence type="predicted"/>
<accession>A0A267MKW4</accession>
<sequence length="64" mass="7399">METFNKITIEEINKKDLLMIIEALDYTGKNTNNQEFIDLKDSMLGQLCSLAETNEEDFLSLLQK</sequence>
<organism evidence="1 2">
    <name type="scientific">Anaeromicrobium sediminis</name>
    <dbReference type="NCBI Taxonomy" id="1478221"/>
    <lineage>
        <taxon>Bacteria</taxon>
        <taxon>Bacillati</taxon>
        <taxon>Bacillota</taxon>
        <taxon>Clostridia</taxon>
        <taxon>Peptostreptococcales</taxon>
        <taxon>Thermotaleaceae</taxon>
        <taxon>Anaeromicrobium</taxon>
    </lineage>
</organism>
<name>A0A267MKW4_9FIRM</name>
<dbReference type="OrthoDB" id="1753235at2"/>
<evidence type="ECO:0000313" key="2">
    <source>
        <dbReference type="Proteomes" id="UP000216024"/>
    </source>
</evidence>